<sequence length="427" mass="44952">MPNLPRLANLVRLRRSTGEPRPVKLLHIGVALALTLVTATLVAGALLAGALAWIGLPSKVTLDTTNLLEIVKISLAVVGGIGGAVALVVAYRKQRLAEEDNHRAREQNDRAREAARREDTKLYVERFTTAANQLGSDAPAVRLAGVHALAALADDWEGGRQMCIDVLCAYLRMPPEPEPDAGHNLAGHVGWRAMREVRATIVRLIAAHLSGNAPISWSGADLDFTGVVFDGANFRDAVFSGGLVSFGGAEFSDGLVSFNGAKFSDGTVSFAGAKFSGGTVSFGWAEFSGRLVTFAHAEFSDGRVSFVGAKFSEGLAWFDGAVFSGSRVVFDGAEFSDGGVSFAGAEFSDGLVSFDRAVFSGSLVVFAGAEFSGGLVDFSETADWSHPPIELPDQAPGLRTPPANKDTSENETEGRDQEPEANAAGLP</sequence>
<dbReference type="Pfam" id="PF13576">
    <property type="entry name" value="Pentapeptide_3"/>
    <property type="match status" value="1"/>
</dbReference>
<accession>A0A5J5JY00</accession>
<keyword evidence="3" id="KW-1133">Transmembrane helix</keyword>
<dbReference type="EMBL" id="VYTZ01000012">
    <property type="protein sequence ID" value="KAA9375199.1"/>
    <property type="molecule type" value="Genomic_DNA"/>
</dbReference>
<evidence type="ECO:0000256" key="2">
    <source>
        <dbReference type="SAM" id="MobiDB-lite"/>
    </source>
</evidence>
<keyword evidence="3" id="KW-0812">Transmembrane</keyword>
<evidence type="ECO:0000256" key="1">
    <source>
        <dbReference type="SAM" id="Coils"/>
    </source>
</evidence>
<dbReference type="Gene3D" id="2.160.20.80">
    <property type="entry name" value="E3 ubiquitin-protein ligase SopA"/>
    <property type="match status" value="1"/>
</dbReference>
<protein>
    <submittedName>
        <fullName evidence="4">Pentapeptide repeat-containing protein</fullName>
    </submittedName>
</protein>
<feature type="transmembrane region" description="Helical" evidence="3">
    <location>
        <begin position="25"/>
        <end position="53"/>
    </location>
</feature>
<feature type="compositionally biased region" description="Basic and acidic residues" evidence="2">
    <location>
        <begin position="406"/>
        <end position="418"/>
    </location>
</feature>
<evidence type="ECO:0000313" key="5">
    <source>
        <dbReference type="Proteomes" id="UP000327011"/>
    </source>
</evidence>
<feature type="transmembrane region" description="Helical" evidence="3">
    <location>
        <begin position="73"/>
        <end position="91"/>
    </location>
</feature>
<feature type="coiled-coil region" evidence="1">
    <location>
        <begin position="94"/>
        <end position="121"/>
    </location>
</feature>
<feature type="region of interest" description="Disordered" evidence="2">
    <location>
        <begin position="386"/>
        <end position="427"/>
    </location>
</feature>
<gene>
    <name evidence="4" type="ORF">F5972_27870</name>
</gene>
<name>A0A5J5JY00_9ACTN</name>
<proteinExistence type="predicted"/>
<evidence type="ECO:0000313" key="4">
    <source>
        <dbReference type="EMBL" id="KAA9375199.1"/>
    </source>
</evidence>
<evidence type="ECO:0000256" key="3">
    <source>
        <dbReference type="SAM" id="Phobius"/>
    </source>
</evidence>
<keyword evidence="1" id="KW-0175">Coiled coil</keyword>
<dbReference type="InterPro" id="IPR001646">
    <property type="entry name" value="5peptide_repeat"/>
</dbReference>
<dbReference type="AlphaFoldDB" id="A0A5J5JY00"/>
<keyword evidence="3" id="KW-0472">Membrane</keyword>
<dbReference type="RefSeq" id="WP_150937490.1">
    <property type="nucleotide sequence ID" value="NZ_VYTZ01000012.1"/>
</dbReference>
<comment type="caution">
    <text evidence="4">The sequence shown here is derived from an EMBL/GenBank/DDBJ whole genome shotgun (WGS) entry which is preliminary data.</text>
</comment>
<reference evidence="4 5" key="1">
    <citation type="submission" date="2019-09" db="EMBL/GenBank/DDBJ databases">
        <title>Screening of Novel Bioactive Compounds from Soil-Associated.</title>
        <authorList>
            <person name="Gong X."/>
        </authorList>
    </citation>
    <scope>NUCLEOTIDE SEQUENCE [LARGE SCALE GENOMIC DNA]</scope>
    <source>
        <strain evidence="4 5">Gxj-6</strain>
    </source>
</reference>
<keyword evidence="5" id="KW-1185">Reference proteome</keyword>
<dbReference type="Proteomes" id="UP000327011">
    <property type="component" value="Unassembled WGS sequence"/>
</dbReference>
<organism evidence="4 5">
    <name type="scientific">Microbispora cellulosiformans</name>
    <dbReference type="NCBI Taxonomy" id="2614688"/>
    <lineage>
        <taxon>Bacteria</taxon>
        <taxon>Bacillati</taxon>
        <taxon>Actinomycetota</taxon>
        <taxon>Actinomycetes</taxon>
        <taxon>Streptosporangiales</taxon>
        <taxon>Streptosporangiaceae</taxon>
        <taxon>Microbispora</taxon>
    </lineage>
</organism>